<dbReference type="GO" id="GO:0016798">
    <property type="term" value="F:hydrolase activity, acting on glycosyl bonds"/>
    <property type="evidence" value="ECO:0007669"/>
    <property type="project" value="UniProtKB-KW"/>
</dbReference>
<dbReference type="EMBL" id="CP009687">
    <property type="protein sequence ID" value="AKL96034.1"/>
    <property type="molecule type" value="Genomic_DNA"/>
</dbReference>
<dbReference type="Gene3D" id="2.60.40.10">
    <property type="entry name" value="Immunoglobulins"/>
    <property type="match status" value="1"/>
</dbReference>
<evidence type="ECO:0000313" key="2">
    <source>
        <dbReference type="EMBL" id="AKL96034.1"/>
    </source>
</evidence>
<dbReference type="OrthoDB" id="1804544at2"/>
<keyword evidence="1" id="KW-0326">Glycosidase</keyword>
<keyword evidence="3" id="KW-1185">Reference proteome</keyword>
<sequence>MKDQLEAQTNVALYKPAQASSFIKPYIPARAVDGSLNPVNRWLAHTVPNSLDVDLQTPYWIDRWVVKHMGDMGWSSPPYNMSDYEFHVSLDRFNWIKVDSVIGNTLKATDRKFEPVSARYVRVVVRKGLNCNPQLASIGQLEVYQAQPTSAYLNKLGLSSGILKPAFSPANSTYTADVGYTTESITVIPTAEDPNATIKVNGTVVQSGTASQPINLNVGSNTITVEVTSKVGGVVQNYSVNVTRASSAYLNNITISPPMVQLNPAFHKSIFVYTANAMPAIGSVTITPKAEDDNAAITVDGKSTTSGSGISVNLNSGQNVIPIIVSSKIGSDTKTYTITISKP</sequence>
<dbReference type="InterPro" id="IPR000421">
    <property type="entry name" value="FA58C"/>
</dbReference>
<dbReference type="KEGG" id="cace:CACET_c25890"/>
<proteinExistence type="predicted"/>
<dbReference type="Gene3D" id="2.60.120.260">
    <property type="entry name" value="Galactose-binding domain-like"/>
    <property type="match status" value="1"/>
</dbReference>
<dbReference type="PROSITE" id="PS50022">
    <property type="entry name" value="FA58C_3"/>
    <property type="match status" value="1"/>
</dbReference>
<dbReference type="PATRIC" id="fig|84022.5.peg.124"/>
<dbReference type="InterPro" id="IPR013783">
    <property type="entry name" value="Ig-like_fold"/>
</dbReference>
<name>A0A0D8I9U8_9CLOT</name>
<accession>A0A0D8I9U8</accession>
<dbReference type="Pfam" id="PF22633">
    <property type="entry name" value="F5_F8_type_C_2"/>
    <property type="match status" value="1"/>
</dbReference>
<organism evidence="2 3">
    <name type="scientific">Clostridium aceticum</name>
    <dbReference type="NCBI Taxonomy" id="84022"/>
    <lineage>
        <taxon>Bacteria</taxon>
        <taxon>Bacillati</taxon>
        <taxon>Bacillota</taxon>
        <taxon>Clostridia</taxon>
        <taxon>Eubacteriales</taxon>
        <taxon>Clostridiaceae</taxon>
        <taxon>Clostridium</taxon>
    </lineage>
</organism>
<reference evidence="2 3" key="1">
    <citation type="submission" date="2014-10" db="EMBL/GenBank/DDBJ databases">
        <title>Genome sequence of Clostridium aceticum DSM 1496.</title>
        <authorList>
            <person name="Poehlein A."/>
            <person name="Schiel-Bengelsdorf B."/>
            <person name="Gottschalk G."/>
            <person name="Duerre P."/>
            <person name="Daniel R."/>
        </authorList>
    </citation>
    <scope>NUCLEOTIDE SEQUENCE [LARGE SCALE GENOMIC DNA]</scope>
    <source>
        <strain evidence="2 3">DSM 1496</strain>
    </source>
</reference>
<dbReference type="InterPro" id="IPR008979">
    <property type="entry name" value="Galactose-bd-like_sf"/>
</dbReference>
<evidence type="ECO:0000313" key="3">
    <source>
        <dbReference type="Proteomes" id="UP000035704"/>
    </source>
</evidence>
<dbReference type="Proteomes" id="UP000035704">
    <property type="component" value="Chromosome"/>
</dbReference>
<protein>
    <submittedName>
        <fullName evidence="2">Coagulation factor 5/8 type domain-containing protein</fullName>
    </submittedName>
</protein>
<gene>
    <name evidence="2" type="ORF">CACET_c25890</name>
</gene>
<dbReference type="RefSeq" id="WP_044824709.1">
    <property type="nucleotide sequence ID" value="NZ_CP009687.1"/>
</dbReference>
<dbReference type="AlphaFoldDB" id="A0A0D8I9U8"/>
<keyword evidence="1" id="KW-0378">Hydrolase</keyword>
<dbReference type="Pfam" id="PF12733">
    <property type="entry name" value="Cadherin-like"/>
    <property type="match status" value="2"/>
</dbReference>
<dbReference type="SUPFAM" id="SSF49785">
    <property type="entry name" value="Galactose-binding domain-like"/>
    <property type="match status" value="1"/>
</dbReference>
<evidence type="ECO:0000256" key="1">
    <source>
        <dbReference type="ARBA" id="ARBA00023295"/>
    </source>
</evidence>
<dbReference type="STRING" id="84022.CACET_c25890"/>
<dbReference type="InterPro" id="IPR025883">
    <property type="entry name" value="Cadherin-like_domain"/>
</dbReference>